<dbReference type="InterPro" id="IPR035911">
    <property type="entry name" value="MurE/MurF_N"/>
</dbReference>
<feature type="domain" description="Mur ligase central" evidence="14">
    <location>
        <begin position="119"/>
        <end position="319"/>
    </location>
</feature>
<dbReference type="InterPro" id="IPR051046">
    <property type="entry name" value="MurCDEF_CellWall_CoF430Synth"/>
</dbReference>
<evidence type="ECO:0000256" key="9">
    <source>
        <dbReference type="ARBA" id="ARBA00023316"/>
    </source>
</evidence>
<evidence type="ECO:0000256" key="1">
    <source>
        <dbReference type="ARBA" id="ARBA00022490"/>
    </source>
</evidence>
<feature type="domain" description="Mur ligase N-terminal catalytic" evidence="12">
    <location>
        <begin position="34"/>
        <end position="102"/>
    </location>
</feature>
<dbReference type="GO" id="GO:0008360">
    <property type="term" value="P:regulation of cell shape"/>
    <property type="evidence" value="ECO:0007669"/>
    <property type="project" value="UniProtKB-KW"/>
</dbReference>
<dbReference type="GO" id="GO:0071555">
    <property type="term" value="P:cell wall organization"/>
    <property type="evidence" value="ECO:0007669"/>
    <property type="project" value="UniProtKB-KW"/>
</dbReference>
<evidence type="ECO:0000256" key="6">
    <source>
        <dbReference type="ARBA" id="ARBA00022960"/>
    </source>
</evidence>
<keyword evidence="5 10" id="KW-0067">ATP-binding</keyword>
<dbReference type="SUPFAM" id="SSF53244">
    <property type="entry name" value="MurD-like peptide ligases, peptide-binding domain"/>
    <property type="match status" value="1"/>
</dbReference>
<feature type="domain" description="Mur ligase C-terminal" evidence="13">
    <location>
        <begin position="343"/>
        <end position="471"/>
    </location>
</feature>
<dbReference type="GO" id="GO:0051301">
    <property type="term" value="P:cell division"/>
    <property type="evidence" value="ECO:0007669"/>
    <property type="project" value="UniProtKB-KW"/>
</dbReference>
<reference evidence="15 16" key="1">
    <citation type="submission" date="2019-03" db="EMBL/GenBank/DDBJ databases">
        <title>Diversity of the mouse oral microbiome.</title>
        <authorList>
            <person name="Joseph S."/>
            <person name="Aduse-Opoku J."/>
            <person name="Curtis M."/>
            <person name="Wade W."/>
            <person name="Hashim A."/>
        </authorList>
    </citation>
    <scope>NUCLEOTIDE SEQUENCE [LARGE SCALE GENOMIC DNA]</scope>
    <source>
        <strain evidence="16">irhom_31</strain>
    </source>
</reference>
<dbReference type="Gene3D" id="3.40.1190.10">
    <property type="entry name" value="Mur-like, catalytic domain"/>
    <property type="match status" value="1"/>
</dbReference>
<evidence type="ECO:0000256" key="10">
    <source>
        <dbReference type="HAMAP-Rule" id="MF_02019"/>
    </source>
</evidence>
<evidence type="ECO:0000256" key="4">
    <source>
        <dbReference type="ARBA" id="ARBA00022741"/>
    </source>
</evidence>
<dbReference type="InterPro" id="IPR004101">
    <property type="entry name" value="Mur_ligase_C"/>
</dbReference>
<evidence type="ECO:0000256" key="8">
    <source>
        <dbReference type="ARBA" id="ARBA00023306"/>
    </source>
</evidence>
<dbReference type="Pfam" id="PF02875">
    <property type="entry name" value="Mur_ligase_C"/>
    <property type="match status" value="1"/>
</dbReference>
<keyword evidence="8 10" id="KW-0131">Cell cycle</keyword>
<keyword evidence="6 10" id="KW-0133">Cell shape</keyword>
<dbReference type="Pfam" id="PF01225">
    <property type="entry name" value="Mur_ligase"/>
    <property type="match status" value="1"/>
</dbReference>
<dbReference type="SUPFAM" id="SSF63418">
    <property type="entry name" value="MurE/MurF N-terminal domain"/>
    <property type="match status" value="1"/>
</dbReference>
<evidence type="ECO:0000256" key="3">
    <source>
        <dbReference type="ARBA" id="ARBA00022618"/>
    </source>
</evidence>
<comment type="subcellular location">
    <subcellularLocation>
        <location evidence="10 11">Cytoplasm</location>
    </subcellularLocation>
</comment>
<dbReference type="HAMAP" id="MF_02019">
    <property type="entry name" value="MurF"/>
    <property type="match status" value="1"/>
</dbReference>
<dbReference type="Gene3D" id="3.90.190.20">
    <property type="entry name" value="Mur ligase, C-terminal domain"/>
    <property type="match status" value="1"/>
</dbReference>
<comment type="similarity">
    <text evidence="10">Belongs to the MurCDEF family. MurF subfamily.</text>
</comment>
<dbReference type="PANTHER" id="PTHR43024:SF1">
    <property type="entry name" value="UDP-N-ACETYLMURAMOYL-TRIPEPTIDE--D-ALANYL-D-ALANINE LIGASE"/>
    <property type="match status" value="1"/>
</dbReference>
<accession>A0A4Y9F7B4</accession>
<dbReference type="EC" id="6.3.2.10" evidence="10 11"/>
<dbReference type="InterPro" id="IPR005863">
    <property type="entry name" value="UDP-N-AcMur_synth"/>
</dbReference>
<organism evidence="15 16">
    <name type="scientific">Rothia nasimurium</name>
    <dbReference type="NCBI Taxonomy" id="85336"/>
    <lineage>
        <taxon>Bacteria</taxon>
        <taxon>Bacillati</taxon>
        <taxon>Actinomycetota</taxon>
        <taxon>Actinomycetes</taxon>
        <taxon>Micrococcales</taxon>
        <taxon>Micrococcaceae</taxon>
        <taxon>Rothia</taxon>
    </lineage>
</organism>
<dbReference type="InterPro" id="IPR036615">
    <property type="entry name" value="Mur_ligase_C_dom_sf"/>
</dbReference>
<dbReference type="GO" id="GO:0009252">
    <property type="term" value="P:peptidoglycan biosynthetic process"/>
    <property type="evidence" value="ECO:0007669"/>
    <property type="project" value="UniProtKB-UniRule"/>
</dbReference>
<evidence type="ECO:0000259" key="12">
    <source>
        <dbReference type="Pfam" id="PF01225"/>
    </source>
</evidence>
<comment type="pathway">
    <text evidence="10 11">Cell wall biogenesis; peptidoglycan biosynthesis.</text>
</comment>
<dbReference type="Proteomes" id="UP000297951">
    <property type="component" value="Unassembled WGS sequence"/>
</dbReference>
<keyword evidence="3 10" id="KW-0132">Cell division</keyword>
<dbReference type="NCBIfam" id="TIGR01143">
    <property type="entry name" value="murF"/>
    <property type="match status" value="1"/>
</dbReference>
<evidence type="ECO:0000256" key="5">
    <source>
        <dbReference type="ARBA" id="ARBA00022840"/>
    </source>
</evidence>
<proteinExistence type="inferred from homology"/>
<evidence type="ECO:0000256" key="7">
    <source>
        <dbReference type="ARBA" id="ARBA00022984"/>
    </source>
</evidence>
<dbReference type="GO" id="GO:0008766">
    <property type="term" value="F:UDP-N-acetylmuramoylalanyl-D-glutamyl-2,6-diaminopimelate-D-alanyl-D-alanine ligase activity"/>
    <property type="evidence" value="ECO:0007669"/>
    <property type="project" value="RHEA"/>
</dbReference>
<keyword evidence="4 10" id="KW-0547">Nucleotide-binding</keyword>
<comment type="function">
    <text evidence="10 11">Involved in cell wall formation. Catalyzes the final step in the synthesis of UDP-N-acetylmuramoyl-pentapeptide, the precursor of murein.</text>
</comment>
<dbReference type="RefSeq" id="WP_135011376.1">
    <property type="nucleotide sequence ID" value="NZ_JADGLK010000005.1"/>
</dbReference>
<dbReference type="PANTHER" id="PTHR43024">
    <property type="entry name" value="UDP-N-ACETYLMURAMOYL-TRIPEPTIDE--D-ALANYL-D-ALANINE LIGASE"/>
    <property type="match status" value="1"/>
</dbReference>
<dbReference type="UniPathway" id="UPA00219"/>
<keyword evidence="2 10" id="KW-0436">Ligase</keyword>
<evidence type="ECO:0000256" key="2">
    <source>
        <dbReference type="ARBA" id="ARBA00022598"/>
    </source>
</evidence>
<dbReference type="InterPro" id="IPR000713">
    <property type="entry name" value="Mur_ligase_N"/>
</dbReference>
<dbReference type="Pfam" id="PF08245">
    <property type="entry name" value="Mur_ligase_M"/>
    <property type="match status" value="1"/>
</dbReference>
<gene>
    <name evidence="10" type="primary">murF</name>
    <name evidence="15" type="ORF">E4U03_02325</name>
</gene>
<dbReference type="AlphaFoldDB" id="A0A4Y9F7B4"/>
<evidence type="ECO:0000313" key="15">
    <source>
        <dbReference type="EMBL" id="TFU23747.1"/>
    </source>
</evidence>
<keyword evidence="1 10" id="KW-0963">Cytoplasm</keyword>
<sequence length="531" mass="55987">MIELSALEIEEAVAGTLLGLDSTGASALTCTSATADSREVGPGCLFIAKPGEVTDGHNFLPAAFEQGASLSLVEREVQDAAGKLYPSILVDDVVLAMGRLAAYIVARLRERGDVMVVGITGSAGKTTTKDLLAAIFGAEGKTVAPIGSFNGEVGVPLTVFRAEEDTKYLVIEMGADRVGNIKYLTDMISPDYGVVLKVGTAHAGEFGGVDNIEATKGEMAEGVRLGLGLNIDDYRVRRMLNRASTPVTYFGVEGREAELTHTANPGVAENRITASKLTTTDEGKPVFTLTFPDGQAYEISSQLIGEHHVYNLLAAATVAYQVGIAPDRIAQQLNTAGAASKWRMQRTDRADGVTVINDAYNANPESMTAALQTLAQLGRQPSTNRTWAVLGAMLELGDQTLTEHDRIGQLAVRLNISKLIAVGDIAKPIYNTAHLEGSWGSEATWVASTEEAFELLRGALEPGDIVLFKSSNGAGLGLLGQKVADYEGNLTHNEGDSGQSQPWLSAGDFVQALNSDSGAQPDAAAKTTDNS</sequence>
<dbReference type="STRING" id="85336.A7979_02670"/>
<dbReference type="OrthoDB" id="9800958at2"/>
<evidence type="ECO:0000313" key="16">
    <source>
        <dbReference type="Proteomes" id="UP000297951"/>
    </source>
</evidence>
<feature type="binding site" evidence="10">
    <location>
        <begin position="121"/>
        <end position="127"/>
    </location>
    <ligand>
        <name>ATP</name>
        <dbReference type="ChEBI" id="CHEBI:30616"/>
    </ligand>
</feature>
<evidence type="ECO:0000259" key="13">
    <source>
        <dbReference type="Pfam" id="PF02875"/>
    </source>
</evidence>
<comment type="caution">
    <text evidence="15">The sequence shown here is derived from an EMBL/GenBank/DDBJ whole genome shotgun (WGS) entry which is preliminary data.</text>
</comment>
<keyword evidence="9 10" id="KW-0961">Cell wall biogenesis/degradation</keyword>
<dbReference type="GO" id="GO:0005737">
    <property type="term" value="C:cytoplasm"/>
    <property type="evidence" value="ECO:0007669"/>
    <property type="project" value="UniProtKB-SubCell"/>
</dbReference>
<evidence type="ECO:0000259" key="14">
    <source>
        <dbReference type="Pfam" id="PF08245"/>
    </source>
</evidence>
<keyword evidence="7 10" id="KW-0573">Peptidoglycan synthesis</keyword>
<dbReference type="InterPro" id="IPR036565">
    <property type="entry name" value="Mur-like_cat_sf"/>
</dbReference>
<dbReference type="Gene3D" id="3.40.1390.10">
    <property type="entry name" value="MurE/MurF, N-terminal domain"/>
    <property type="match status" value="1"/>
</dbReference>
<name>A0A4Y9F7B4_9MICC</name>
<protein>
    <recommendedName>
        <fullName evidence="10 11">UDP-N-acetylmuramoyl-tripeptide--D-alanyl-D-alanine ligase</fullName>
        <ecNumber evidence="10 11">6.3.2.10</ecNumber>
    </recommendedName>
    <alternativeName>
        <fullName evidence="10">D-alanyl-D-alanine-adding enzyme</fullName>
    </alternativeName>
</protein>
<dbReference type="EMBL" id="SPQC01000005">
    <property type="protein sequence ID" value="TFU23747.1"/>
    <property type="molecule type" value="Genomic_DNA"/>
</dbReference>
<dbReference type="GO" id="GO:0005524">
    <property type="term" value="F:ATP binding"/>
    <property type="evidence" value="ECO:0007669"/>
    <property type="project" value="UniProtKB-UniRule"/>
</dbReference>
<evidence type="ECO:0000256" key="11">
    <source>
        <dbReference type="RuleBase" id="RU004136"/>
    </source>
</evidence>
<comment type="catalytic activity">
    <reaction evidence="10 11">
        <text>D-alanyl-D-alanine + UDP-N-acetyl-alpha-D-muramoyl-L-alanyl-gamma-D-glutamyl-meso-2,6-diaminopimelate + ATP = UDP-N-acetyl-alpha-D-muramoyl-L-alanyl-gamma-D-glutamyl-meso-2,6-diaminopimeloyl-D-alanyl-D-alanine + ADP + phosphate + H(+)</text>
        <dbReference type="Rhea" id="RHEA:28374"/>
        <dbReference type="ChEBI" id="CHEBI:15378"/>
        <dbReference type="ChEBI" id="CHEBI:30616"/>
        <dbReference type="ChEBI" id="CHEBI:43474"/>
        <dbReference type="ChEBI" id="CHEBI:57822"/>
        <dbReference type="ChEBI" id="CHEBI:61386"/>
        <dbReference type="ChEBI" id="CHEBI:83905"/>
        <dbReference type="ChEBI" id="CHEBI:456216"/>
        <dbReference type="EC" id="6.3.2.10"/>
    </reaction>
</comment>
<dbReference type="CDD" id="cd01983">
    <property type="entry name" value="SIMIBI"/>
    <property type="match status" value="1"/>
</dbReference>
<dbReference type="SUPFAM" id="SSF53623">
    <property type="entry name" value="MurD-like peptide ligases, catalytic domain"/>
    <property type="match status" value="1"/>
</dbReference>
<dbReference type="GO" id="GO:0047480">
    <property type="term" value="F:UDP-N-acetylmuramoyl-tripeptide-D-alanyl-D-alanine ligase activity"/>
    <property type="evidence" value="ECO:0007669"/>
    <property type="project" value="UniProtKB-UniRule"/>
</dbReference>
<dbReference type="InterPro" id="IPR013221">
    <property type="entry name" value="Mur_ligase_cen"/>
</dbReference>